<evidence type="ECO:0000313" key="2">
    <source>
        <dbReference type="EMBL" id="CAH2105211.1"/>
    </source>
</evidence>
<dbReference type="Pfam" id="PF00078">
    <property type="entry name" value="RVT_1"/>
    <property type="match status" value="1"/>
</dbReference>
<gene>
    <name evidence="2" type="ORF">EEDITHA_LOCUS19502</name>
</gene>
<keyword evidence="3" id="KW-1185">Reference proteome</keyword>
<accession>A0AAU9V0D7</accession>
<sequence>MLLRRIVPHLPLRLEQFVFRSEHSTTLHLTRVLNLLASELNRSHCTVGVFLDIEKAFDRVWHEGLVAKLLKTSLPWALVRLLASFLANRQFFVAVENAEAGTRPIKAGVPQGNCLSPRLYAVFTDDIPTLGEDVVPALYADDIDSAFLHRLVVNPWQLQIYSACWTCCWSG</sequence>
<comment type="caution">
    <text evidence="2">The sequence shown here is derived from an EMBL/GenBank/DDBJ whole genome shotgun (WGS) entry which is preliminary data.</text>
</comment>
<dbReference type="Proteomes" id="UP001153954">
    <property type="component" value="Unassembled WGS sequence"/>
</dbReference>
<protein>
    <recommendedName>
        <fullName evidence="1">Reverse transcriptase domain-containing protein</fullName>
    </recommendedName>
</protein>
<dbReference type="PROSITE" id="PS50878">
    <property type="entry name" value="RT_POL"/>
    <property type="match status" value="1"/>
</dbReference>
<proteinExistence type="predicted"/>
<dbReference type="InterPro" id="IPR000477">
    <property type="entry name" value="RT_dom"/>
</dbReference>
<evidence type="ECO:0000313" key="3">
    <source>
        <dbReference type="Proteomes" id="UP001153954"/>
    </source>
</evidence>
<dbReference type="InterPro" id="IPR052560">
    <property type="entry name" value="RdDP_mobile_element"/>
</dbReference>
<dbReference type="PANTHER" id="PTHR36688">
    <property type="entry name" value="ENDO/EXONUCLEASE/PHOSPHATASE DOMAIN-CONTAINING PROTEIN"/>
    <property type="match status" value="1"/>
</dbReference>
<name>A0AAU9V0D7_EUPED</name>
<dbReference type="EMBL" id="CAKOGL010000028">
    <property type="protein sequence ID" value="CAH2105211.1"/>
    <property type="molecule type" value="Genomic_DNA"/>
</dbReference>
<dbReference type="AlphaFoldDB" id="A0AAU9V0D7"/>
<evidence type="ECO:0000259" key="1">
    <source>
        <dbReference type="PROSITE" id="PS50878"/>
    </source>
</evidence>
<organism evidence="2 3">
    <name type="scientific">Euphydryas editha</name>
    <name type="common">Edith's checkerspot</name>
    <dbReference type="NCBI Taxonomy" id="104508"/>
    <lineage>
        <taxon>Eukaryota</taxon>
        <taxon>Metazoa</taxon>
        <taxon>Ecdysozoa</taxon>
        <taxon>Arthropoda</taxon>
        <taxon>Hexapoda</taxon>
        <taxon>Insecta</taxon>
        <taxon>Pterygota</taxon>
        <taxon>Neoptera</taxon>
        <taxon>Endopterygota</taxon>
        <taxon>Lepidoptera</taxon>
        <taxon>Glossata</taxon>
        <taxon>Ditrysia</taxon>
        <taxon>Papilionoidea</taxon>
        <taxon>Nymphalidae</taxon>
        <taxon>Nymphalinae</taxon>
        <taxon>Euphydryas</taxon>
    </lineage>
</organism>
<reference evidence="2" key="1">
    <citation type="submission" date="2022-03" db="EMBL/GenBank/DDBJ databases">
        <authorList>
            <person name="Tunstrom K."/>
        </authorList>
    </citation>
    <scope>NUCLEOTIDE SEQUENCE</scope>
</reference>
<dbReference type="PANTHER" id="PTHR36688:SF1">
    <property type="entry name" value="ENDONUCLEASE_EXONUCLEASE_PHOSPHATASE DOMAIN-CONTAINING PROTEIN"/>
    <property type="match status" value="1"/>
</dbReference>
<feature type="domain" description="Reverse transcriptase" evidence="1">
    <location>
        <begin position="1"/>
        <end position="171"/>
    </location>
</feature>